<protein>
    <submittedName>
        <fullName evidence="1">Type IV secretory pathway, VirD4 components</fullName>
    </submittedName>
</protein>
<dbReference type="Proteomes" id="UP000339049">
    <property type="component" value="Unassembled WGS sequence"/>
</dbReference>
<proteinExistence type="predicted"/>
<gene>
    <name evidence="1" type="ORF">NCTC11557_01062</name>
</gene>
<dbReference type="EMBL" id="CABEIY010000006">
    <property type="protein sequence ID" value="VTT23970.1"/>
    <property type="molecule type" value="Genomic_DNA"/>
</dbReference>
<sequence>MLKENGYQIKIFDLVNLTNSDMFNPFRYMRSELDIDRITEAIVEGTKKGDREGEDFWNQAKLLLNRALLGYLYFDSQVRHYEPNFLWWQIYLEI</sequence>
<comment type="caution">
    <text evidence="1">The sequence shown here is derived from an EMBL/GenBank/DDBJ whole genome shotgun (WGS) entry which is preliminary data.</text>
</comment>
<organism evidence="1 2">
    <name type="scientific">Streptococcus dysgalactiae subsp. equisimilis</name>
    <name type="common">Streptococcus equisimilis</name>
    <dbReference type="NCBI Taxonomy" id="119602"/>
    <lineage>
        <taxon>Bacteria</taxon>
        <taxon>Bacillati</taxon>
        <taxon>Bacillota</taxon>
        <taxon>Bacilli</taxon>
        <taxon>Lactobacillales</taxon>
        <taxon>Streptococcaceae</taxon>
        <taxon>Streptococcus</taxon>
    </lineage>
</organism>
<name>A0AAE9R2P9_STREQ</name>
<evidence type="ECO:0000313" key="2">
    <source>
        <dbReference type="Proteomes" id="UP000339049"/>
    </source>
</evidence>
<reference evidence="1 2" key="1">
    <citation type="submission" date="2019-05" db="EMBL/GenBank/DDBJ databases">
        <authorList>
            <consortium name="Pathogen Informatics"/>
        </authorList>
    </citation>
    <scope>NUCLEOTIDE SEQUENCE [LARGE SCALE GENOMIC DNA]</scope>
    <source>
        <strain evidence="1 2">NCTC11557</strain>
    </source>
</reference>
<dbReference type="AlphaFoldDB" id="A0AAE9R2P9"/>
<accession>A0AAE9R2P9</accession>
<evidence type="ECO:0000313" key="1">
    <source>
        <dbReference type="EMBL" id="VTT23970.1"/>
    </source>
</evidence>